<proteinExistence type="predicted"/>
<evidence type="ECO:0000256" key="1">
    <source>
        <dbReference type="SAM" id="MobiDB-lite"/>
    </source>
</evidence>
<dbReference type="AlphaFoldDB" id="A0AAD7EMU6"/>
<protein>
    <submittedName>
        <fullName evidence="2">Uncharacterized protein</fullName>
    </submittedName>
</protein>
<name>A0AAD7EMU6_9AGAR</name>
<sequence length="217" mass="23634">MTVDFELAETLVEIQPEIAEVEAKLPTYVQPPKGNSGFEIRKEFPTPSAGPSPPLRAAAWDTTGGGLDRQFDYLTEADLQDGSGIVQTLPDTSGIVQMLKEHKPREVSPPDPPSSPNFLGLHVRTNDLLSKFNSFLSPNKPVTALPPPDSKSKVSVTEASSNIRPSLNTLKHNCSLAQMTILWRMCSVTMLAAPTQWVPMMISEKAVEVIIAATNRN</sequence>
<accession>A0AAD7EMU6</accession>
<gene>
    <name evidence="2" type="ORF">DFH08DRAFT_812026</name>
</gene>
<comment type="caution">
    <text evidence="2">The sequence shown here is derived from an EMBL/GenBank/DDBJ whole genome shotgun (WGS) entry which is preliminary data.</text>
</comment>
<feature type="region of interest" description="Disordered" evidence="1">
    <location>
        <begin position="31"/>
        <end position="54"/>
    </location>
</feature>
<dbReference type="EMBL" id="JARIHO010000026">
    <property type="protein sequence ID" value="KAJ7340853.1"/>
    <property type="molecule type" value="Genomic_DNA"/>
</dbReference>
<evidence type="ECO:0000313" key="3">
    <source>
        <dbReference type="Proteomes" id="UP001218218"/>
    </source>
</evidence>
<keyword evidence="3" id="KW-1185">Reference proteome</keyword>
<reference evidence="2" key="1">
    <citation type="submission" date="2023-03" db="EMBL/GenBank/DDBJ databases">
        <title>Massive genome expansion in bonnet fungi (Mycena s.s.) driven by repeated elements and novel gene families across ecological guilds.</title>
        <authorList>
            <consortium name="Lawrence Berkeley National Laboratory"/>
            <person name="Harder C.B."/>
            <person name="Miyauchi S."/>
            <person name="Viragh M."/>
            <person name="Kuo A."/>
            <person name="Thoen E."/>
            <person name="Andreopoulos B."/>
            <person name="Lu D."/>
            <person name="Skrede I."/>
            <person name="Drula E."/>
            <person name="Henrissat B."/>
            <person name="Morin E."/>
            <person name="Kohler A."/>
            <person name="Barry K."/>
            <person name="LaButti K."/>
            <person name="Morin E."/>
            <person name="Salamov A."/>
            <person name="Lipzen A."/>
            <person name="Mereny Z."/>
            <person name="Hegedus B."/>
            <person name="Baldrian P."/>
            <person name="Stursova M."/>
            <person name="Weitz H."/>
            <person name="Taylor A."/>
            <person name="Grigoriev I.V."/>
            <person name="Nagy L.G."/>
            <person name="Martin F."/>
            <person name="Kauserud H."/>
        </authorList>
    </citation>
    <scope>NUCLEOTIDE SEQUENCE</scope>
    <source>
        <strain evidence="2">CBHHK002</strain>
    </source>
</reference>
<dbReference type="Proteomes" id="UP001218218">
    <property type="component" value="Unassembled WGS sequence"/>
</dbReference>
<evidence type="ECO:0000313" key="2">
    <source>
        <dbReference type="EMBL" id="KAJ7340853.1"/>
    </source>
</evidence>
<organism evidence="2 3">
    <name type="scientific">Mycena albidolilacea</name>
    <dbReference type="NCBI Taxonomy" id="1033008"/>
    <lineage>
        <taxon>Eukaryota</taxon>
        <taxon>Fungi</taxon>
        <taxon>Dikarya</taxon>
        <taxon>Basidiomycota</taxon>
        <taxon>Agaricomycotina</taxon>
        <taxon>Agaricomycetes</taxon>
        <taxon>Agaricomycetidae</taxon>
        <taxon>Agaricales</taxon>
        <taxon>Marasmiineae</taxon>
        <taxon>Mycenaceae</taxon>
        <taxon>Mycena</taxon>
    </lineage>
</organism>